<dbReference type="PANTHER" id="PTHR47894:SF1">
    <property type="entry name" value="HTH-TYPE TRANSCRIPTIONAL REGULATOR VQSM"/>
    <property type="match status" value="1"/>
</dbReference>
<evidence type="ECO:0000313" key="5">
    <source>
        <dbReference type="EMBL" id="TXS90768.1"/>
    </source>
</evidence>
<reference evidence="5 6" key="1">
    <citation type="submission" date="2019-08" db="EMBL/GenBank/DDBJ databases">
        <title>Parahaliea maris sp. nov., isolated from the surface seawater.</title>
        <authorList>
            <person name="Liu Y."/>
        </authorList>
    </citation>
    <scope>NUCLEOTIDE SEQUENCE [LARGE SCALE GENOMIC DNA]</scope>
    <source>
        <strain evidence="5 6">HSLHS9</strain>
    </source>
</reference>
<dbReference type="SMART" id="SM00342">
    <property type="entry name" value="HTH_ARAC"/>
    <property type="match status" value="1"/>
</dbReference>
<dbReference type="PROSITE" id="PS01124">
    <property type="entry name" value="HTH_ARAC_FAMILY_2"/>
    <property type="match status" value="1"/>
</dbReference>
<keyword evidence="2" id="KW-0238">DNA-binding</keyword>
<organism evidence="5 6">
    <name type="scientific">Parahaliea maris</name>
    <dbReference type="NCBI Taxonomy" id="2716870"/>
    <lineage>
        <taxon>Bacteria</taxon>
        <taxon>Pseudomonadati</taxon>
        <taxon>Pseudomonadota</taxon>
        <taxon>Gammaproteobacteria</taxon>
        <taxon>Cellvibrionales</taxon>
        <taxon>Halieaceae</taxon>
        <taxon>Parahaliea</taxon>
    </lineage>
</organism>
<evidence type="ECO:0000313" key="6">
    <source>
        <dbReference type="Proteomes" id="UP000321039"/>
    </source>
</evidence>
<evidence type="ECO:0000256" key="2">
    <source>
        <dbReference type="ARBA" id="ARBA00023125"/>
    </source>
</evidence>
<evidence type="ECO:0000259" key="4">
    <source>
        <dbReference type="PROSITE" id="PS01124"/>
    </source>
</evidence>
<keyword evidence="1" id="KW-0805">Transcription regulation</keyword>
<keyword evidence="6" id="KW-1185">Reference proteome</keyword>
<dbReference type="GO" id="GO:0003700">
    <property type="term" value="F:DNA-binding transcription factor activity"/>
    <property type="evidence" value="ECO:0007669"/>
    <property type="project" value="InterPro"/>
</dbReference>
<evidence type="ECO:0000256" key="1">
    <source>
        <dbReference type="ARBA" id="ARBA00023015"/>
    </source>
</evidence>
<dbReference type="EMBL" id="VRZA01000007">
    <property type="protein sequence ID" value="TXS90768.1"/>
    <property type="molecule type" value="Genomic_DNA"/>
</dbReference>
<dbReference type="GO" id="GO:0005829">
    <property type="term" value="C:cytosol"/>
    <property type="evidence" value="ECO:0007669"/>
    <property type="project" value="TreeGrafter"/>
</dbReference>
<dbReference type="Pfam" id="PF12625">
    <property type="entry name" value="Arabinose_bd"/>
    <property type="match status" value="1"/>
</dbReference>
<proteinExistence type="predicted"/>
<keyword evidence="3" id="KW-0804">Transcription</keyword>
<dbReference type="AlphaFoldDB" id="A0A5C8ZQP2"/>
<comment type="caution">
    <text evidence="5">The sequence shown here is derived from an EMBL/GenBank/DDBJ whole genome shotgun (WGS) entry which is preliminary data.</text>
</comment>
<dbReference type="SUPFAM" id="SSF46689">
    <property type="entry name" value="Homeodomain-like"/>
    <property type="match status" value="1"/>
</dbReference>
<gene>
    <name evidence="5" type="ORF">FV139_17475</name>
</gene>
<dbReference type="InterPro" id="IPR032687">
    <property type="entry name" value="AraC-type_N"/>
</dbReference>
<dbReference type="PANTHER" id="PTHR47894">
    <property type="entry name" value="HTH-TYPE TRANSCRIPTIONAL REGULATOR GADX"/>
    <property type="match status" value="1"/>
</dbReference>
<evidence type="ECO:0000256" key="3">
    <source>
        <dbReference type="ARBA" id="ARBA00023163"/>
    </source>
</evidence>
<sequence>MSFYERDSGIIEAQGLPLTLLDLCLQRGLHGDRVLRGTRLFMDDLIQRNPRISQEQLLQLADNAERLLDSSDSAFLLGQRLLPGNLHGASQLLSQAPNLFSALESLVEFAPLLSPLLSPRLVVDENYGYLYWLDSCGTGKQWRFLLEASATAVAAFSRRHRGEHLPWQFHFRHSRPPYIEQYWVHLGETLHFDQPCDMLRVPRQWLFEGIKPAGISHQVALQQARQQLQTLPAPRPLLVAVYHHLEQQLKQPANHRTLQLESVAESLGMSPATFKRHLKKHGTHFQQQLDLARLHTAIYLLRSQGLGTEAVARQLGFHDSAGLRRSFKRWTGSTPSSVLAL</sequence>
<dbReference type="GO" id="GO:0000976">
    <property type="term" value="F:transcription cis-regulatory region binding"/>
    <property type="evidence" value="ECO:0007669"/>
    <property type="project" value="TreeGrafter"/>
</dbReference>
<dbReference type="Pfam" id="PF12833">
    <property type="entry name" value="HTH_18"/>
    <property type="match status" value="1"/>
</dbReference>
<accession>A0A5C8ZQP2</accession>
<dbReference type="Proteomes" id="UP000321039">
    <property type="component" value="Unassembled WGS sequence"/>
</dbReference>
<dbReference type="InterPro" id="IPR018060">
    <property type="entry name" value="HTH_AraC"/>
</dbReference>
<name>A0A5C8ZQP2_9GAMM</name>
<dbReference type="InterPro" id="IPR009057">
    <property type="entry name" value="Homeodomain-like_sf"/>
</dbReference>
<protein>
    <submittedName>
        <fullName evidence="5">AraC family transcriptional regulator</fullName>
    </submittedName>
</protein>
<dbReference type="Gene3D" id="1.10.10.60">
    <property type="entry name" value="Homeodomain-like"/>
    <property type="match status" value="1"/>
</dbReference>
<feature type="domain" description="HTH araC/xylS-type" evidence="4">
    <location>
        <begin position="239"/>
        <end position="341"/>
    </location>
</feature>